<dbReference type="PANTHER" id="PTHR48104">
    <property type="entry name" value="METACASPASE-4"/>
    <property type="match status" value="1"/>
</dbReference>
<organism evidence="4 5">
    <name type="scientific">Armillaria gallica</name>
    <name type="common">Bulbous honey fungus</name>
    <name type="synonym">Armillaria bulbosa</name>
    <dbReference type="NCBI Taxonomy" id="47427"/>
    <lineage>
        <taxon>Eukaryota</taxon>
        <taxon>Fungi</taxon>
        <taxon>Dikarya</taxon>
        <taxon>Basidiomycota</taxon>
        <taxon>Agaricomycotina</taxon>
        <taxon>Agaricomycetes</taxon>
        <taxon>Agaricomycetidae</taxon>
        <taxon>Agaricales</taxon>
        <taxon>Marasmiineae</taxon>
        <taxon>Physalacriaceae</taxon>
        <taxon>Armillaria</taxon>
    </lineage>
</organism>
<evidence type="ECO:0000256" key="2">
    <source>
        <dbReference type="SAM" id="MobiDB-lite"/>
    </source>
</evidence>
<comment type="similarity">
    <text evidence="1">Belongs to the peptidase C14B family.</text>
</comment>
<gene>
    <name evidence="4" type="ORF">ARMGADRAFT_1172521</name>
</gene>
<reference evidence="5" key="1">
    <citation type="journal article" date="2017" name="Nat. Ecol. Evol.">
        <title>Genome expansion and lineage-specific genetic innovations in the forest pathogenic fungi Armillaria.</title>
        <authorList>
            <person name="Sipos G."/>
            <person name="Prasanna A.N."/>
            <person name="Walter M.C."/>
            <person name="O'Connor E."/>
            <person name="Balint B."/>
            <person name="Krizsan K."/>
            <person name="Kiss B."/>
            <person name="Hess J."/>
            <person name="Varga T."/>
            <person name="Slot J."/>
            <person name="Riley R."/>
            <person name="Boka B."/>
            <person name="Rigling D."/>
            <person name="Barry K."/>
            <person name="Lee J."/>
            <person name="Mihaltcheva S."/>
            <person name="LaButti K."/>
            <person name="Lipzen A."/>
            <person name="Waldron R."/>
            <person name="Moloney N.M."/>
            <person name="Sperisen C."/>
            <person name="Kredics L."/>
            <person name="Vagvoelgyi C."/>
            <person name="Patrignani A."/>
            <person name="Fitzpatrick D."/>
            <person name="Nagy I."/>
            <person name="Doyle S."/>
            <person name="Anderson J.B."/>
            <person name="Grigoriev I.V."/>
            <person name="Gueldener U."/>
            <person name="Muensterkoetter M."/>
            <person name="Nagy L.G."/>
        </authorList>
    </citation>
    <scope>NUCLEOTIDE SEQUENCE [LARGE SCALE GENOMIC DNA]</scope>
    <source>
        <strain evidence="5">Ar21-2</strain>
    </source>
</reference>
<name>A0A2H3CCQ2_ARMGA</name>
<feature type="domain" description="Peptidase C14 caspase" evidence="3">
    <location>
        <begin position="58"/>
        <end position="310"/>
    </location>
</feature>
<dbReference type="EMBL" id="KZ293823">
    <property type="protein sequence ID" value="PBK79094.1"/>
    <property type="molecule type" value="Genomic_DNA"/>
</dbReference>
<dbReference type="Gene3D" id="3.40.50.1460">
    <property type="match status" value="1"/>
</dbReference>
<dbReference type="InterPro" id="IPR011600">
    <property type="entry name" value="Pept_C14_caspase"/>
</dbReference>
<dbReference type="InterPro" id="IPR050452">
    <property type="entry name" value="Metacaspase"/>
</dbReference>
<sequence length="778" mass="85676">MGNTSSSSSPNSDNGYSSPLATPPAVTLDTTCGPGETERPSATPSPPDKPASRGHQTFALTIGINTYKSETFKSETLQGAVSDANKFDEYLCEDLGIPKENIISLRNEEATRSAIIDGFRSLERNPNIIKNMAAIIIYYAGHGAVAQKPVEWKDWETPDDKIEMLCPYDIDNDNDKVVDGIPDRTIGQLLLDLSTAKGNNITLILDCCHAAGINRGGGVGGSIDLEAGRMEVRTRTFRNVQNLSPACDADIYSPESGLSGSLRDSHVLLAACRRSQSASEINGKGIFTDALLKCMRDKPLVGVLTYASLLHRLDMPDIQTPHLDGKHIRRRLFDSWESPADSSMILCRREEGRLVLSAGTLQGITVDSTFAIYGTDLSDPHNQLATAVVNTVEPFVSYLHLPNEDFFTAYKDHLVWYARLDKASGPNLAIHCNNSDFLHDILTEDCESRLTVPAVDTEIQLEADLCLTVEGSTAYFDRGNKNSIISASMGFPSRFSSGVDVKDITRIRRVIDRYSQFNSHLTRPGSLPISDYISIEMYELKTDKGRLSPTGDNILPDGEEKPVEFVIDPSSQEKCYGFTICNAFTHPLYAYLFYFDASTLEIVQWYSPDLGNGKKSNVIDTGLLPGRTVTLGFGSGGMPPVEFFISDGQEVDLCFFKIFVTTKASDLGSISQPSPFSESIQRGARLKSSSEIIEDAWASRIIPIVSRRAKTFQGSSVPSSIAYSEKGSTKPAEDYMYGLEKWLVASWQRIERFLLPLHQSYAAPNEVLRTGRSEWEKD</sequence>
<dbReference type="InParanoid" id="A0A2H3CCQ2"/>
<dbReference type="AlphaFoldDB" id="A0A2H3CCQ2"/>
<evidence type="ECO:0000259" key="3">
    <source>
        <dbReference type="Pfam" id="PF00656"/>
    </source>
</evidence>
<dbReference type="OMA" id="CHREEDR"/>
<dbReference type="PANTHER" id="PTHR48104:SF30">
    <property type="entry name" value="METACASPASE-1"/>
    <property type="match status" value="1"/>
</dbReference>
<dbReference type="OrthoDB" id="3223806at2759"/>
<accession>A0A2H3CCQ2</accession>
<dbReference type="GO" id="GO:0004197">
    <property type="term" value="F:cysteine-type endopeptidase activity"/>
    <property type="evidence" value="ECO:0007669"/>
    <property type="project" value="InterPro"/>
</dbReference>
<dbReference type="Proteomes" id="UP000217790">
    <property type="component" value="Unassembled WGS sequence"/>
</dbReference>
<protein>
    <recommendedName>
        <fullName evidence="3">Peptidase C14 caspase domain-containing protein</fullName>
    </recommendedName>
</protein>
<feature type="region of interest" description="Disordered" evidence="2">
    <location>
        <begin position="1"/>
        <end position="54"/>
    </location>
</feature>
<evidence type="ECO:0000313" key="4">
    <source>
        <dbReference type="EMBL" id="PBK79094.1"/>
    </source>
</evidence>
<proteinExistence type="inferred from homology"/>
<evidence type="ECO:0000313" key="5">
    <source>
        <dbReference type="Proteomes" id="UP000217790"/>
    </source>
</evidence>
<evidence type="ECO:0000256" key="1">
    <source>
        <dbReference type="ARBA" id="ARBA00009005"/>
    </source>
</evidence>
<dbReference type="Pfam" id="PF00656">
    <property type="entry name" value="Peptidase_C14"/>
    <property type="match status" value="1"/>
</dbReference>
<feature type="compositionally biased region" description="Low complexity" evidence="2">
    <location>
        <begin position="1"/>
        <end position="18"/>
    </location>
</feature>
<dbReference type="GO" id="GO:0005737">
    <property type="term" value="C:cytoplasm"/>
    <property type="evidence" value="ECO:0007669"/>
    <property type="project" value="TreeGrafter"/>
</dbReference>
<keyword evidence="5" id="KW-1185">Reference proteome</keyword>
<dbReference type="GO" id="GO:0006508">
    <property type="term" value="P:proteolysis"/>
    <property type="evidence" value="ECO:0007669"/>
    <property type="project" value="InterPro"/>
</dbReference>